<keyword evidence="2 3" id="KW-0143">Chaperone</keyword>
<dbReference type="InterPro" id="IPR009012">
    <property type="entry name" value="GrpE_head"/>
</dbReference>
<dbReference type="CDD" id="cd00446">
    <property type="entry name" value="GrpE"/>
    <property type="match status" value="1"/>
</dbReference>
<dbReference type="PANTHER" id="PTHR21237:SF23">
    <property type="entry name" value="GRPE PROTEIN HOMOLOG, MITOCHONDRIAL"/>
    <property type="match status" value="1"/>
</dbReference>
<evidence type="ECO:0000256" key="2">
    <source>
        <dbReference type="ARBA" id="ARBA00023186"/>
    </source>
</evidence>
<gene>
    <name evidence="7" type="ORF">ODALV1_LOCUS16631</name>
</gene>
<comment type="function">
    <text evidence="3">Essential component of the PAM complex, a complex required for the translocation of transit peptide-containing proteins from the inner membrane into the mitochondrial matrix in an ATP-dependent manner.</text>
</comment>
<dbReference type="PANTHER" id="PTHR21237">
    <property type="entry name" value="GRPE PROTEIN"/>
    <property type="match status" value="1"/>
</dbReference>
<dbReference type="PRINTS" id="PR00773">
    <property type="entry name" value="GRPEPROTEIN"/>
</dbReference>
<dbReference type="Pfam" id="PF01025">
    <property type="entry name" value="GrpE"/>
    <property type="match status" value="1"/>
</dbReference>
<keyword evidence="3" id="KW-0496">Mitochondrion</keyword>
<sequence length="250" mass="28101">MRLTMDPKMLRTLMPLALRSVMKCNAPDAWRPLAFRPAVQSFTYPKMMFFSGSSNVKSDSKSQAASNDSSGEADQEGKPPSDEVEKKLREELDKAVTENATLLSQSRDFEDKYKRALAETENLRARLTKQINDSKLYAIQGFCKDITEISDILRMAIDSVPKDQITNDNPHLKNLFDGLTMTDTRLLQVFKSHGLTQINPVNEKFNPNEHEAVVQQPVEGKESGTVIFVTKLGYKLHDRVIRPAVVGVAK</sequence>
<comment type="subcellular location">
    <subcellularLocation>
        <location evidence="3">Mitochondrion matrix</location>
    </subcellularLocation>
</comment>
<dbReference type="HAMAP" id="MF_01151">
    <property type="entry name" value="GrpE"/>
    <property type="match status" value="1"/>
</dbReference>
<reference evidence="7 8" key="1">
    <citation type="submission" date="2024-08" db="EMBL/GenBank/DDBJ databases">
        <authorList>
            <person name="Cucini C."/>
            <person name="Frati F."/>
        </authorList>
    </citation>
    <scope>NUCLEOTIDE SEQUENCE [LARGE SCALE GENOMIC DNA]</scope>
</reference>
<feature type="coiled-coil region" evidence="5">
    <location>
        <begin position="85"/>
        <end position="130"/>
    </location>
</feature>
<dbReference type="PROSITE" id="PS01071">
    <property type="entry name" value="GRPE"/>
    <property type="match status" value="1"/>
</dbReference>
<dbReference type="Gene3D" id="2.30.22.10">
    <property type="entry name" value="Head domain of nucleotide exchange factor GrpE"/>
    <property type="match status" value="1"/>
</dbReference>
<proteinExistence type="inferred from homology"/>
<feature type="region of interest" description="Disordered" evidence="6">
    <location>
        <begin position="55"/>
        <end position="85"/>
    </location>
</feature>
<evidence type="ECO:0000256" key="3">
    <source>
        <dbReference type="RuleBase" id="RU000640"/>
    </source>
</evidence>
<name>A0ABP1QZX7_9HEXA</name>
<keyword evidence="8" id="KW-1185">Reference proteome</keyword>
<evidence type="ECO:0000256" key="4">
    <source>
        <dbReference type="RuleBase" id="RU004478"/>
    </source>
</evidence>
<dbReference type="InterPro" id="IPR000740">
    <property type="entry name" value="GrpE"/>
</dbReference>
<evidence type="ECO:0000313" key="8">
    <source>
        <dbReference type="Proteomes" id="UP001642540"/>
    </source>
</evidence>
<dbReference type="InterPro" id="IPR013805">
    <property type="entry name" value="GrpE_CC"/>
</dbReference>
<protein>
    <recommendedName>
        <fullName evidence="3">GrpE protein homolog</fullName>
    </recommendedName>
</protein>
<dbReference type="EMBL" id="CAXLJM020000051">
    <property type="protein sequence ID" value="CAL8114854.1"/>
    <property type="molecule type" value="Genomic_DNA"/>
</dbReference>
<dbReference type="Gene3D" id="3.90.20.20">
    <property type="match status" value="1"/>
</dbReference>
<evidence type="ECO:0000313" key="7">
    <source>
        <dbReference type="EMBL" id="CAL8114854.1"/>
    </source>
</evidence>
<comment type="similarity">
    <text evidence="1 4">Belongs to the GrpE family.</text>
</comment>
<feature type="compositionally biased region" description="Basic and acidic residues" evidence="6">
    <location>
        <begin position="75"/>
        <end position="85"/>
    </location>
</feature>
<dbReference type="SUPFAM" id="SSF51064">
    <property type="entry name" value="Head domain of nucleotide exchange factor GrpE"/>
    <property type="match status" value="1"/>
</dbReference>
<keyword evidence="5" id="KW-0175">Coiled coil</keyword>
<organism evidence="7 8">
    <name type="scientific">Orchesella dallaii</name>
    <dbReference type="NCBI Taxonomy" id="48710"/>
    <lineage>
        <taxon>Eukaryota</taxon>
        <taxon>Metazoa</taxon>
        <taxon>Ecdysozoa</taxon>
        <taxon>Arthropoda</taxon>
        <taxon>Hexapoda</taxon>
        <taxon>Collembola</taxon>
        <taxon>Entomobryomorpha</taxon>
        <taxon>Entomobryoidea</taxon>
        <taxon>Orchesellidae</taxon>
        <taxon>Orchesellinae</taxon>
        <taxon>Orchesella</taxon>
    </lineage>
</organism>
<comment type="caution">
    <text evidence="7">The sequence shown here is derived from an EMBL/GenBank/DDBJ whole genome shotgun (WGS) entry which is preliminary data.</text>
</comment>
<evidence type="ECO:0000256" key="5">
    <source>
        <dbReference type="SAM" id="Coils"/>
    </source>
</evidence>
<dbReference type="SUPFAM" id="SSF58014">
    <property type="entry name" value="Coiled-coil domain of nucleotide exchange factor GrpE"/>
    <property type="match status" value="1"/>
</dbReference>
<dbReference type="Proteomes" id="UP001642540">
    <property type="component" value="Unassembled WGS sequence"/>
</dbReference>
<evidence type="ECO:0000256" key="6">
    <source>
        <dbReference type="SAM" id="MobiDB-lite"/>
    </source>
</evidence>
<evidence type="ECO:0000256" key="1">
    <source>
        <dbReference type="ARBA" id="ARBA00009054"/>
    </source>
</evidence>
<feature type="compositionally biased region" description="Polar residues" evidence="6">
    <location>
        <begin position="63"/>
        <end position="72"/>
    </location>
</feature>
<accession>A0ABP1QZX7</accession>